<name>A0A4Z2ICX3_9TELE</name>
<evidence type="ECO:0000313" key="1">
    <source>
        <dbReference type="EMBL" id="TNN75828.1"/>
    </source>
</evidence>
<protein>
    <submittedName>
        <fullName evidence="1">Uncharacterized protein</fullName>
    </submittedName>
</protein>
<reference evidence="1 2" key="1">
    <citation type="submission" date="2019-03" db="EMBL/GenBank/DDBJ databases">
        <title>First draft genome of Liparis tanakae, snailfish: a comprehensive survey of snailfish specific genes.</title>
        <authorList>
            <person name="Kim W."/>
            <person name="Song I."/>
            <person name="Jeong J.-H."/>
            <person name="Kim D."/>
            <person name="Kim S."/>
            <person name="Ryu S."/>
            <person name="Song J.Y."/>
            <person name="Lee S.K."/>
        </authorList>
    </citation>
    <scope>NUCLEOTIDE SEQUENCE [LARGE SCALE GENOMIC DNA]</scope>
    <source>
        <tissue evidence="1">Muscle</tissue>
    </source>
</reference>
<sequence length="105" mass="11821">MAGRACLSGISERVRPTGELTAALRSIAPPAPLQIKITSQLMGINTDLTVWEFERVEERQSDQSELNHSLHESLHSVELLQTTSYLRWDFIREGDPLARSTEDES</sequence>
<dbReference type="Proteomes" id="UP000314294">
    <property type="component" value="Unassembled WGS sequence"/>
</dbReference>
<gene>
    <name evidence="1" type="ORF">EYF80_013975</name>
</gene>
<evidence type="ECO:0000313" key="2">
    <source>
        <dbReference type="Proteomes" id="UP000314294"/>
    </source>
</evidence>
<dbReference type="EMBL" id="SRLO01000099">
    <property type="protein sequence ID" value="TNN75828.1"/>
    <property type="molecule type" value="Genomic_DNA"/>
</dbReference>
<organism evidence="1 2">
    <name type="scientific">Liparis tanakae</name>
    <name type="common">Tanaka's snailfish</name>
    <dbReference type="NCBI Taxonomy" id="230148"/>
    <lineage>
        <taxon>Eukaryota</taxon>
        <taxon>Metazoa</taxon>
        <taxon>Chordata</taxon>
        <taxon>Craniata</taxon>
        <taxon>Vertebrata</taxon>
        <taxon>Euteleostomi</taxon>
        <taxon>Actinopterygii</taxon>
        <taxon>Neopterygii</taxon>
        <taxon>Teleostei</taxon>
        <taxon>Neoteleostei</taxon>
        <taxon>Acanthomorphata</taxon>
        <taxon>Eupercaria</taxon>
        <taxon>Perciformes</taxon>
        <taxon>Cottioidei</taxon>
        <taxon>Cottales</taxon>
        <taxon>Liparidae</taxon>
        <taxon>Liparis</taxon>
    </lineage>
</organism>
<dbReference type="AlphaFoldDB" id="A0A4Z2ICX3"/>
<proteinExistence type="predicted"/>
<accession>A0A4Z2ICX3</accession>
<keyword evidence="2" id="KW-1185">Reference proteome</keyword>
<comment type="caution">
    <text evidence="1">The sequence shown here is derived from an EMBL/GenBank/DDBJ whole genome shotgun (WGS) entry which is preliminary data.</text>
</comment>